<keyword evidence="2" id="KW-1185">Reference proteome</keyword>
<dbReference type="Proteomes" id="UP000323506">
    <property type="component" value="Chromosome A03"/>
</dbReference>
<evidence type="ECO:0000313" key="1">
    <source>
        <dbReference type="EMBL" id="TYH25741.1"/>
    </source>
</evidence>
<reference evidence="1 2" key="1">
    <citation type="submission" date="2019-06" db="EMBL/GenBank/DDBJ databases">
        <title>WGS assembly of Gossypium darwinii.</title>
        <authorList>
            <person name="Chen Z.J."/>
            <person name="Sreedasyam A."/>
            <person name="Ando A."/>
            <person name="Song Q."/>
            <person name="De L."/>
            <person name="Hulse-Kemp A."/>
            <person name="Ding M."/>
            <person name="Ye W."/>
            <person name="Kirkbride R."/>
            <person name="Jenkins J."/>
            <person name="Plott C."/>
            <person name="Lovell J."/>
            <person name="Lin Y.-M."/>
            <person name="Vaughn R."/>
            <person name="Liu B."/>
            <person name="Li W."/>
            <person name="Simpson S."/>
            <person name="Scheffler B."/>
            <person name="Saski C."/>
            <person name="Grover C."/>
            <person name="Hu G."/>
            <person name="Conover J."/>
            <person name="Carlson J."/>
            <person name="Shu S."/>
            <person name="Boston L."/>
            <person name="Williams M."/>
            <person name="Peterson D."/>
            <person name="Mcgee K."/>
            <person name="Jones D."/>
            <person name="Wendel J."/>
            <person name="Stelly D."/>
            <person name="Grimwood J."/>
            <person name="Schmutz J."/>
        </authorList>
    </citation>
    <scope>NUCLEOTIDE SEQUENCE [LARGE SCALE GENOMIC DNA]</scope>
    <source>
        <strain evidence="1">1808015.09</strain>
    </source>
</reference>
<organism evidence="1 2">
    <name type="scientific">Gossypium darwinii</name>
    <name type="common">Darwin's cotton</name>
    <name type="synonym">Gossypium barbadense var. darwinii</name>
    <dbReference type="NCBI Taxonomy" id="34276"/>
    <lineage>
        <taxon>Eukaryota</taxon>
        <taxon>Viridiplantae</taxon>
        <taxon>Streptophyta</taxon>
        <taxon>Embryophyta</taxon>
        <taxon>Tracheophyta</taxon>
        <taxon>Spermatophyta</taxon>
        <taxon>Magnoliopsida</taxon>
        <taxon>eudicotyledons</taxon>
        <taxon>Gunneridae</taxon>
        <taxon>Pentapetalae</taxon>
        <taxon>rosids</taxon>
        <taxon>malvids</taxon>
        <taxon>Malvales</taxon>
        <taxon>Malvaceae</taxon>
        <taxon>Malvoideae</taxon>
        <taxon>Gossypium</taxon>
    </lineage>
</organism>
<name>A0A5D2H6C9_GOSDA</name>
<accession>A0A5D2H6C9</accession>
<evidence type="ECO:0000313" key="2">
    <source>
        <dbReference type="Proteomes" id="UP000323506"/>
    </source>
</evidence>
<proteinExistence type="predicted"/>
<dbReference type="EMBL" id="CM017690">
    <property type="protein sequence ID" value="TYH25741.1"/>
    <property type="molecule type" value="Genomic_DNA"/>
</dbReference>
<protein>
    <submittedName>
        <fullName evidence="1">Uncharacterized protein</fullName>
    </submittedName>
</protein>
<gene>
    <name evidence="1" type="ORF">ES288_A03G193700v1</name>
</gene>
<sequence>MLEGHAFSAQKPERRRPPLSLWTRSRRWRGAPIRVPRTIQVLEGQQRRARPVMAVEARAGRAEVTWCRA</sequence>
<dbReference type="AlphaFoldDB" id="A0A5D2H6C9"/>